<keyword evidence="1" id="KW-0223">Dioxygenase</keyword>
<dbReference type="AlphaFoldDB" id="A0A6B0YQF6"/>
<protein>
    <submittedName>
        <fullName evidence="1">Phytanoyl-CoA dioxygenase family protein</fullName>
    </submittedName>
</protein>
<keyword evidence="1" id="KW-0560">Oxidoreductase</keyword>
<dbReference type="Pfam" id="PF05721">
    <property type="entry name" value="PhyH"/>
    <property type="match status" value="1"/>
</dbReference>
<comment type="caution">
    <text evidence="1">The sequence shown here is derived from an EMBL/GenBank/DDBJ whole genome shotgun (WGS) entry which is preliminary data.</text>
</comment>
<proteinExistence type="predicted"/>
<name>A0A6B0YQF6_9CHLR</name>
<sequence>MIHDKANHTFDGEPTLTDSQVLEFCREGHLLLRGVVPDEINRRTCDFLEGKIPANPSYIPDGLTEADLERMRFSIAPSSIFLEDWFMEHVLLNPQVVGIMRSLLGRNVGLPVLASHHLAECPMPAQHWHNDADHVFGPELNFVELFYFPQDTPVELGPTELVPGSHIMPTKRPDDEGGVFADGPAGTIGVHHQSILHRRGLSTATGTRHMLKYNYWRTTPPQRDWITEPDFDFQRVYYGGHNQARYVAHMFYWLCGKGEEYRIIGGQAWPATHPNQIGPSYGFASERGYKPDWRKQNQDGYAS</sequence>
<accession>A0A6B0YQF6</accession>
<dbReference type="Gene3D" id="2.60.120.620">
    <property type="entry name" value="q2cbj1_9rhob like domain"/>
    <property type="match status" value="1"/>
</dbReference>
<evidence type="ECO:0000313" key="1">
    <source>
        <dbReference type="EMBL" id="MXY93180.1"/>
    </source>
</evidence>
<dbReference type="InterPro" id="IPR008775">
    <property type="entry name" value="Phytyl_CoA_dOase-like"/>
</dbReference>
<reference evidence="1" key="1">
    <citation type="submission" date="2019-09" db="EMBL/GenBank/DDBJ databases">
        <title>Characterisation of the sponge microbiome using genome-centric metagenomics.</title>
        <authorList>
            <person name="Engelberts J.P."/>
            <person name="Robbins S.J."/>
            <person name="De Goeij J.M."/>
            <person name="Aranda M."/>
            <person name="Bell S.C."/>
            <person name="Webster N.S."/>
        </authorList>
    </citation>
    <scope>NUCLEOTIDE SEQUENCE</scope>
    <source>
        <strain evidence="1">SB0664_bin_27</strain>
    </source>
</reference>
<organism evidence="1">
    <name type="scientific">Caldilineaceae bacterium SB0664_bin_27</name>
    <dbReference type="NCBI Taxonomy" id="2605260"/>
    <lineage>
        <taxon>Bacteria</taxon>
        <taxon>Bacillati</taxon>
        <taxon>Chloroflexota</taxon>
        <taxon>Caldilineae</taxon>
        <taxon>Caldilineales</taxon>
        <taxon>Caldilineaceae</taxon>
    </lineage>
</organism>
<dbReference type="SUPFAM" id="SSF51197">
    <property type="entry name" value="Clavaminate synthase-like"/>
    <property type="match status" value="1"/>
</dbReference>
<dbReference type="GO" id="GO:0016706">
    <property type="term" value="F:2-oxoglutarate-dependent dioxygenase activity"/>
    <property type="evidence" value="ECO:0007669"/>
    <property type="project" value="UniProtKB-ARBA"/>
</dbReference>
<dbReference type="EMBL" id="VXRG01000061">
    <property type="protein sequence ID" value="MXY93180.1"/>
    <property type="molecule type" value="Genomic_DNA"/>
</dbReference>
<gene>
    <name evidence="1" type="ORF">F4Y42_06975</name>
</gene>